<dbReference type="EMBL" id="WWCX01000033">
    <property type="protein sequence ID" value="MYM95789.1"/>
    <property type="molecule type" value="Genomic_DNA"/>
</dbReference>
<evidence type="ECO:0000313" key="2">
    <source>
        <dbReference type="EMBL" id="MYM95789.1"/>
    </source>
</evidence>
<protein>
    <recommendedName>
        <fullName evidence="4">DUF3887 domain-containing protein</fullName>
    </recommendedName>
</protein>
<evidence type="ECO:0008006" key="4">
    <source>
        <dbReference type="Google" id="ProtNLM"/>
    </source>
</evidence>
<evidence type="ECO:0000256" key="1">
    <source>
        <dbReference type="SAM" id="SignalP"/>
    </source>
</evidence>
<feature type="chain" id="PRO_5032366008" description="DUF3887 domain-containing protein" evidence="1">
    <location>
        <begin position="21"/>
        <end position="157"/>
    </location>
</feature>
<dbReference type="Proteomes" id="UP000447355">
    <property type="component" value="Unassembled WGS sequence"/>
</dbReference>
<dbReference type="RefSeq" id="WP_161084885.1">
    <property type="nucleotide sequence ID" value="NZ_WWCX01000033.1"/>
</dbReference>
<accession>A0A845GTB3</accession>
<reference evidence="2" key="1">
    <citation type="submission" date="2019-12" db="EMBL/GenBank/DDBJ databases">
        <title>Novel species isolated from a subtropical stream in China.</title>
        <authorList>
            <person name="Lu H."/>
        </authorList>
    </citation>
    <scope>NUCLEOTIDE SEQUENCE [LARGE SCALE GENOMIC DNA]</scope>
    <source>
        <strain evidence="2">FT81W</strain>
    </source>
</reference>
<sequence length="157" mass="16838">MRFWMILASLTILLTTSVAAQCRHDDSTNKKTYETSGQAIAADGRPLVPPGAGGLLDKSYRLVDAYQNDDAETWNHLVCGALSEKGAPGSLSAMKFLGLLSTPRLVSVASVSEAGNLTTSHQQPTVEIEVQAENYPVGNLVLTFVEIDNGRCVLVIF</sequence>
<feature type="signal peptide" evidence="1">
    <location>
        <begin position="1"/>
        <end position="20"/>
    </location>
</feature>
<keyword evidence="1" id="KW-0732">Signal</keyword>
<comment type="caution">
    <text evidence="2">The sequence shown here is derived from an EMBL/GenBank/DDBJ whole genome shotgun (WGS) entry which is preliminary data.</text>
</comment>
<dbReference type="AlphaFoldDB" id="A0A845GTB3"/>
<evidence type="ECO:0000313" key="3">
    <source>
        <dbReference type="Proteomes" id="UP000447355"/>
    </source>
</evidence>
<gene>
    <name evidence="2" type="ORF">GTP90_18165</name>
</gene>
<organism evidence="2 3">
    <name type="scientific">Duganella vulcania</name>
    <dbReference type="NCBI Taxonomy" id="2692166"/>
    <lineage>
        <taxon>Bacteria</taxon>
        <taxon>Pseudomonadati</taxon>
        <taxon>Pseudomonadota</taxon>
        <taxon>Betaproteobacteria</taxon>
        <taxon>Burkholderiales</taxon>
        <taxon>Oxalobacteraceae</taxon>
        <taxon>Telluria group</taxon>
        <taxon>Duganella</taxon>
    </lineage>
</organism>
<proteinExistence type="predicted"/>
<name>A0A845GTB3_9BURK</name>